<reference evidence="2 3" key="1">
    <citation type="submission" date="2017-05" db="EMBL/GenBank/DDBJ databases">
        <title>Vagococcus spp. assemblies.</title>
        <authorList>
            <person name="Gulvik C.A."/>
        </authorList>
    </citation>
    <scope>NUCLEOTIDE SEQUENCE [LARGE SCALE GENOMIC DNA]</scope>
    <source>
        <strain evidence="2 3">LMG 24798</strain>
    </source>
</reference>
<accession>A0A430AWU4</accession>
<organism evidence="2 3">
    <name type="scientific">Vagococcus acidifermentans</name>
    <dbReference type="NCBI Taxonomy" id="564710"/>
    <lineage>
        <taxon>Bacteria</taxon>
        <taxon>Bacillati</taxon>
        <taxon>Bacillota</taxon>
        <taxon>Bacilli</taxon>
        <taxon>Lactobacillales</taxon>
        <taxon>Enterococcaceae</taxon>
        <taxon>Vagococcus</taxon>
    </lineage>
</organism>
<dbReference type="RefSeq" id="WP_126813386.1">
    <property type="nucleotide sequence ID" value="NZ_NGKC01000005.1"/>
</dbReference>
<gene>
    <name evidence="2" type="ORF">CBF27_05950</name>
</gene>
<feature type="transmembrane region" description="Helical" evidence="1">
    <location>
        <begin position="36"/>
        <end position="52"/>
    </location>
</feature>
<name>A0A430AWU4_9ENTE</name>
<dbReference type="AlphaFoldDB" id="A0A430AWU4"/>
<keyword evidence="1" id="KW-1133">Transmembrane helix</keyword>
<sequence>MSEKKDSKMILAKFGFLGLFLTKITAAKKKYTFFLLASLSFAVLFIGFDLFLDGLHGQKMIRYIIVLAFSIIYGACLSAAAKKLK</sequence>
<protein>
    <submittedName>
        <fullName evidence="2">Uncharacterized protein</fullName>
    </submittedName>
</protein>
<feature type="transmembrane region" description="Helical" evidence="1">
    <location>
        <begin position="64"/>
        <end position="81"/>
    </location>
</feature>
<comment type="caution">
    <text evidence="2">The sequence shown here is derived from an EMBL/GenBank/DDBJ whole genome shotgun (WGS) entry which is preliminary data.</text>
</comment>
<keyword evidence="1" id="KW-0472">Membrane</keyword>
<evidence type="ECO:0000256" key="1">
    <source>
        <dbReference type="SAM" id="Phobius"/>
    </source>
</evidence>
<evidence type="ECO:0000313" key="3">
    <source>
        <dbReference type="Proteomes" id="UP000286773"/>
    </source>
</evidence>
<keyword evidence="1" id="KW-0812">Transmembrane</keyword>
<keyword evidence="3" id="KW-1185">Reference proteome</keyword>
<evidence type="ECO:0000313" key="2">
    <source>
        <dbReference type="EMBL" id="RSU12515.1"/>
    </source>
</evidence>
<dbReference type="EMBL" id="NGKC01000005">
    <property type="protein sequence ID" value="RSU12515.1"/>
    <property type="molecule type" value="Genomic_DNA"/>
</dbReference>
<dbReference type="Proteomes" id="UP000286773">
    <property type="component" value="Unassembled WGS sequence"/>
</dbReference>
<proteinExistence type="predicted"/>